<dbReference type="GO" id="GO:0004018">
    <property type="term" value="F:N6-(1,2-dicarboxyethyl)AMP AMP-lyase (fumarate-forming) activity"/>
    <property type="evidence" value="ECO:0007669"/>
    <property type="project" value="TreeGrafter"/>
</dbReference>
<dbReference type="SUPFAM" id="SSF48557">
    <property type="entry name" value="L-aspartase-like"/>
    <property type="match status" value="1"/>
</dbReference>
<dbReference type="AlphaFoldDB" id="A0A382G5X3"/>
<protein>
    <recommendedName>
        <fullName evidence="3">Fumarate lyase N-terminal domain-containing protein</fullName>
    </recommendedName>
</protein>
<dbReference type="Gene3D" id="1.10.275.60">
    <property type="match status" value="1"/>
</dbReference>
<organism evidence="2">
    <name type="scientific">marine metagenome</name>
    <dbReference type="NCBI Taxonomy" id="408172"/>
    <lineage>
        <taxon>unclassified sequences</taxon>
        <taxon>metagenomes</taxon>
        <taxon>ecological metagenomes</taxon>
    </lineage>
</organism>
<reference evidence="2" key="1">
    <citation type="submission" date="2018-05" db="EMBL/GenBank/DDBJ databases">
        <authorList>
            <person name="Lanie J.A."/>
            <person name="Ng W.-L."/>
            <person name="Kazmierczak K.M."/>
            <person name="Andrzejewski T.M."/>
            <person name="Davidsen T.M."/>
            <person name="Wayne K.J."/>
            <person name="Tettelin H."/>
            <person name="Glass J.I."/>
            <person name="Rusch D."/>
            <person name="Podicherti R."/>
            <person name="Tsui H.-C.T."/>
            <person name="Winkler M.E."/>
        </authorList>
    </citation>
    <scope>NUCLEOTIDE SEQUENCE</scope>
</reference>
<dbReference type="EMBL" id="UINC01053757">
    <property type="protein sequence ID" value="SVB70670.1"/>
    <property type="molecule type" value="Genomic_DNA"/>
</dbReference>
<accession>A0A382G5X3</accession>
<dbReference type="PANTHER" id="PTHR43172:SF1">
    <property type="entry name" value="ADENYLOSUCCINATE LYASE"/>
    <property type="match status" value="1"/>
</dbReference>
<dbReference type="GO" id="GO:0070626">
    <property type="term" value="F:(S)-2-(5-amino-1-(5-phospho-D-ribosyl)imidazole-4-carboxamido) succinate lyase (fumarate-forming) activity"/>
    <property type="evidence" value="ECO:0007669"/>
    <property type="project" value="TreeGrafter"/>
</dbReference>
<name>A0A382G5X3_9ZZZZ</name>
<evidence type="ECO:0000313" key="2">
    <source>
        <dbReference type="EMBL" id="SVB70670.1"/>
    </source>
</evidence>
<gene>
    <name evidence="2" type="ORF">METZ01_LOCUS223524</name>
</gene>
<dbReference type="InterPro" id="IPR008948">
    <property type="entry name" value="L-Aspartase-like"/>
</dbReference>
<evidence type="ECO:0008006" key="3">
    <source>
        <dbReference type="Google" id="ProtNLM"/>
    </source>
</evidence>
<dbReference type="PANTHER" id="PTHR43172">
    <property type="entry name" value="ADENYLOSUCCINATE LYASE"/>
    <property type="match status" value="1"/>
</dbReference>
<evidence type="ECO:0000256" key="1">
    <source>
        <dbReference type="ARBA" id="ARBA00023239"/>
    </source>
</evidence>
<dbReference type="GO" id="GO:0044208">
    <property type="term" value="P:'de novo' AMP biosynthetic process"/>
    <property type="evidence" value="ECO:0007669"/>
    <property type="project" value="TreeGrafter"/>
</dbReference>
<keyword evidence="1" id="KW-0456">Lyase</keyword>
<dbReference type="GO" id="GO:0005829">
    <property type="term" value="C:cytosol"/>
    <property type="evidence" value="ECO:0007669"/>
    <property type="project" value="TreeGrafter"/>
</dbReference>
<proteinExistence type="predicted"/>
<sequence length="117" mass="13685">MKDTEIFPDVLASRYVSREMQECWSLKNKVLLERDFWLAVMQAQKDLGIEILDEAIQAYKQVRESVDLASIALREQKLRHDVKARIEEYCELAGHQQIHKGLTSRDLTDNVEQLQIL</sequence>
<feature type="non-terminal residue" evidence="2">
    <location>
        <position position="117"/>
    </location>
</feature>